<comment type="caution">
    <text evidence="2">The sequence shown here is derived from an EMBL/GenBank/DDBJ whole genome shotgun (WGS) entry which is preliminary data.</text>
</comment>
<organism evidence="2 3">
    <name type="scientific">Neobacillus bataviensis</name>
    <dbReference type="NCBI Taxonomy" id="220685"/>
    <lineage>
        <taxon>Bacteria</taxon>
        <taxon>Bacillati</taxon>
        <taxon>Bacillota</taxon>
        <taxon>Bacilli</taxon>
        <taxon>Bacillales</taxon>
        <taxon>Bacillaceae</taxon>
        <taxon>Neobacillus</taxon>
    </lineage>
</organism>
<gene>
    <name evidence="2" type="ORF">FB550_10394</name>
</gene>
<name>A0A561DNJ7_9BACI</name>
<dbReference type="Pfam" id="PF26310">
    <property type="entry name" value="YczF"/>
    <property type="match status" value="1"/>
</dbReference>
<accession>A0A561DNJ7</accession>
<sequence length="72" mass="8340">MKSFSIFISLLILSMGFAVAMDLFLGQTISQCWQNLNNPFWLMDPTELSSSLIIISIWLLKPMIMFVKKKMH</sequence>
<reference evidence="2 3" key="1">
    <citation type="submission" date="2019-06" db="EMBL/GenBank/DDBJ databases">
        <title>Sorghum-associated microbial communities from plants grown in Nebraska, USA.</title>
        <authorList>
            <person name="Schachtman D."/>
        </authorList>
    </citation>
    <scope>NUCLEOTIDE SEQUENCE [LARGE SCALE GENOMIC DNA]</scope>
    <source>
        <strain evidence="2 3">2482</strain>
    </source>
</reference>
<dbReference type="InterPro" id="IPR058725">
    <property type="entry name" value="YczF"/>
</dbReference>
<evidence type="ECO:0000313" key="3">
    <source>
        <dbReference type="Proteomes" id="UP000319671"/>
    </source>
</evidence>
<evidence type="ECO:0000256" key="1">
    <source>
        <dbReference type="SAM" id="Phobius"/>
    </source>
</evidence>
<keyword evidence="1" id="KW-1133">Transmembrane helix</keyword>
<dbReference type="Proteomes" id="UP000319671">
    <property type="component" value="Unassembled WGS sequence"/>
</dbReference>
<proteinExistence type="predicted"/>
<dbReference type="AlphaFoldDB" id="A0A561DNJ7"/>
<keyword evidence="1" id="KW-0812">Transmembrane</keyword>
<keyword evidence="3" id="KW-1185">Reference proteome</keyword>
<evidence type="ECO:0000313" key="2">
    <source>
        <dbReference type="EMBL" id="TWE04920.1"/>
    </source>
</evidence>
<feature type="transmembrane region" description="Helical" evidence="1">
    <location>
        <begin position="48"/>
        <end position="67"/>
    </location>
</feature>
<dbReference type="EMBL" id="VIVN01000003">
    <property type="protein sequence ID" value="TWE04920.1"/>
    <property type="molecule type" value="Genomic_DNA"/>
</dbReference>
<protein>
    <submittedName>
        <fullName evidence="2">Uncharacterized protein</fullName>
    </submittedName>
</protein>
<keyword evidence="1" id="KW-0472">Membrane</keyword>